<evidence type="ECO:0000256" key="1">
    <source>
        <dbReference type="SAM" id="Phobius"/>
    </source>
</evidence>
<dbReference type="InterPro" id="IPR051532">
    <property type="entry name" value="Ester_Hydrolysis_Enzymes"/>
</dbReference>
<dbReference type="EMBL" id="JAPDDR010000016">
    <property type="protein sequence ID" value="MCW1916483.1"/>
    <property type="molecule type" value="Genomic_DNA"/>
</dbReference>
<dbReference type="RefSeq" id="WP_264516060.1">
    <property type="nucleotide sequence ID" value="NZ_JAPDDR010000016.1"/>
</dbReference>
<evidence type="ECO:0000313" key="4">
    <source>
        <dbReference type="Proteomes" id="UP001165653"/>
    </source>
</evidence>
<proteinExistence type="predicted"/>
<feature type="transmembrane region" description="Helical" evidence="1">
    <location>
        <begin position="364"/>
        <end position="386"/>
    </location>
</feature>
<organism evidence="3 4">
    <name type="scientific">Luteolibacter rhizosphaerae</name>
    <dbReference type="NCBI Taxonomy" id="2989719"/>
    <lineage>
        <taxon>Bacteria</taxon>
        <taxon>Pseudomonadati</taxon>
        <taxon>Verrucomicrobiota</taxon>
        <taxon>Verrucomicrobiia</taxon>
        <taxon>Verrucomicrobiales</taxon>
        <taxon>Verrucomicrobiaceae</taxon>
        <taxon>Luteolibacter</taxon>
    </lineage>
</organism>
<accession>A0ABT3G9F4</accession>
<dbReference type="PANTHER" id="PTHR30383:SF5">
    <property type="entry name" value="SGNH HYDROLASE-TYPE ESTERASE DOMAIN-CONTAINING PROTEIN"/>
    <property type="match status" value="1"/>
</dbReference>
<dbReference type="GO" id="GO:0016787">
    <property type="term" value="F:hydrolase activity"/>
    <property type="evidence" value="ECO:0007669"/>
    <property type="project" value="UniProtKB-KW"/>
</dbReference>
<keyword evidence="4" id="KW-1185">Reference proteome</keyword>
<gene>
    <name evidence="3" type="ORF">OJ996_23045</name>
</gene>
<dbReference type="SUPFAM" id="SSF52266">
    <property type="entry name" value="SGNH hydrolase"/>
    <property type="match status" value="1"/>
</dbReference>
<evidence type="ECO:0000313" key="3">
    <source>
        <dbReference type="EMBL" id="MCW1916483.1"/>
    </source>
</evidence>
<dbReference type="Pfam" id="PF13472">
    <property type="entry name" value="Lipase_GDSL_2"/>
    <property type="match status" value="1"/>
</dbReference>
<name>A0ABT3G9F4_9BACT</name>
<comment type="caution">
    <text evidence="3">The sequence shown here is derived from an EMBL/GenBank/DDBJ whole genome shotgun (WGS) entry which is preliminary data.</text>
</comment>
<feature type="domain" description="SGNH hydrolase-type esterase" evidence="2">
    <location>
        <begin position="33"/>
        <end position="205"/>
    </location>
</feature>
<keyword evidence="1" id="KW-0812">Transmembrane</keyword>
<sequence length="397" mass="41972">MRSFLPPTGCSPGCSAGLAKTADKPLLARLALVGDSITELGASSMYVLNAVGAWGWARCFNGSGWDPVSSGSKLTFATSGKRSDELNALWLSAVVAAKPDACALLYGANDAAQLRTASAFLASCGESIDTLRAAGIRPLMFEVLPMSGSGQESRQAKVAELNLALRTYCRQRGVPLCRWAHVLETTPDTGIGSASYTPDNIHPNALASSRLGRYMAGFLRKHFRFADVWKNTNWISPNWRLEGNATDPFGWNAYPPSGGSIGAKSIIPDPAGNWWQVEMVKGTSSSYFSFATFGANTVGSIVGRTVESLCEVQVVAGQVGINCLQGYASPSSQLQYAVNSAADPSCKIDASDGLFVLRPGPRQMAAGLTSVYALLLAAPVGATATVRIRRAGTREIF</sequence>
<protein>
    <submittedName>
        <fullName evidence="3">SGNH/GDSL hydrolase family protein</fullName>
    </submittedName>
</protein>
<keyword evidence="1" id="KW-1133">Transmembrane helix</keyword>
<reference evidence="3" key="1">
    <citation type="submission" date="2022-10" db="EMBL/GenBank/DDBJ databases">
        <title>Luteolibacter sp. GHJ8, whole genome shotgun sequencing project.</title>
        <authorList>
            <person name="Zhao G."/>
            <person name="Shen L."/>
        </authorList>
    </citation>
    <scope>NUCLEOTIDE SEQUENCE</scope>
    <source>
        <strain evidence="3">GHJ8</strain>
    </source>
</reference>
<dbReference type="Proteomes" id="UP001165653">
    <property type="component" value="Unassembled WGS sequence"/>
</dbReference>
<dbReference type="PANTHER" id="PTHR30383">
    <property type="entry name" value="THIOESTERASE 1/PROTEASE 1/LYSOPHOSPHOLIPASE L1"/>
    <property type="match status" value="1"/>
</dbReference>
<evidence type="ECO:0000259" key="2">
    <source>
        <dbReference type="Pfam" id="PF13472"/>
    </source>
</evidence>
<dbReference type="InterPro" id="IPR036514">
    <property type="entry name" value="SGNH_hydro_sf"/>
</dbReference>
<dbReference type="InterPro" id="IPR013830">
    <property type="entry name" value="SGNH_hydro"/>
</dbReference>
<keyword evidence="3" id="KW-0378">Hydrolase</keyword>
<dbReference type="Gene3D" id="3.40.50.1110">
    <property type="entry name" value="SGNH hydrolase"/>
    <property type="match status" value="1"/>
</dbReference>
<keyword evidence="1" id="KW-0472">Membrane</keyword>